<dbReference type="EMBL" id="BSUY01000001">
    <property type="protein sequence ID" value="GMA84289.1"/>
    <property type="molecule type" value="Genomic_DNA"/>
</dbReference>
<dbReference type="InterPro" id="IPR047777">
    <property type="entry name" value="LapA-like_RM"/>
</dbReference>
<dbReference type="Gene3D" id="2.60.40.10">
    <property type="entry name" value="Immunoglobulins"/>
    <property type="match status" value="6"/>
</dbReference>
<dbReference type="NCBIfam" id="NF033682">
    <property type="entry name" value="retention_LapA"/>
    <property type="match status" value="1"/>
</dbReference>
<evidence type="ECO:0008006" key="6">
    <source>
        <dbReference type="Google" id="ProtNLM"/>
    </source>
</evidence>
<dbReference type="PANTHER" id="PTHR34677">
    <property type="match status" value="1"/>
</dbReference>
<evidence type="ECO:0000313" key="5">
    <source>
        <dbReference type="Proteomes" id="UP001157046"/>
    </source>
</evidence>
<dbReference type="PROSITE" id="PS00018">
    <property type="entry name" value="EF_HAND_1"/>
    <property type="match status" value="1"/>
</dbReference>
<accession>A0ABQ6JAN9</accession>
<comment type="caution">
    <text evidence="4">The sequence shown here is derived from an EMBL/GenBank/DDBJ whole genome shotgun (WGS) entry which is preliminary data.</text>
</comment>
<feature type="domain" description="Bacterial Ig-like" evidence="3">
    <location>
        <begin position="567"/>
        <end position="648"/>
    </location>
</feature>
<feature type="domain" description="Cell-surface Ig-like bacterial" evidence="2">
    <location>
        <begin position="173"/>
        <end position="255"/>
    </location>
</feature>
<feature type="region of interest" description="Disordered" evidence="1">
    <location>
        <begin position="469"/>
        <end position="491"/>
    </location>
</feature>
<evidence type="ECO:0000256" key="1">
    <source>
        <dbReference type="SAM" id="MobiDB-lite"/>
    </source>
</evidence>
<dbReference type="Pfam" id="PF18200">
    <property type="entry name" value="Big_11"/>
    <property type="match status" value="2"/>
</dbReference>
<feature type="domain" description="Bacterial Ig-like" evidence="3">
    <location>
        <begin position="663"/>
        <end position="757"/>
    </location>
</feature>
<sequence length="948" mass="95501">MGSVITSKKGLLKLVNGQIDIEVDGSKQPAKDGEQLPKGAVLNIGENATYEITFDDGTKLSNEVEPNTTAAVAPTANNDAAFDEIQALQDLIASGEDPTKNLPETAAGNTPGRDGNSGYVTLARGGSEIIASSGYSTSGQSFAATVINTPEQTIATDSPSILNNDSNIVDEDTIASGNVLDNDSDVDSILSVVSFEINGTTYAAGTEVALESGSLVLNADGSYTFTPNENWNGQVPVITYTTNTGASTTLTINITPVDDPSIITNDSTTVAEDTVATGNVLDNDSDVDSTLSVVSFEVGGTTYASGTEVALEGGILVLNTDGSYTFTPNENWNGQVPVITYTTNTGSSATLTINVTPVADGGPSVTINTDTNNDGFISNEELAGNTEVNVTIGLDGTGANVGDTLTVNGVDYTLTQEDINNGFVNLNLLAPGEGETITVVATITDSAGNTSPEGSDSALLDTTAPTITVDAPDETQDTTPTITGSTDAPPGSTITIVVTDSTGAEQTLTTTVNPDGTYSVDVISPLAEGPITATATVTDPAGNTGTATDDGNVDITAPNITVDAPDNTQDTTPTITGSSNATPGSAITIVVTDNTGAEQTLTTTVNEDGTYAVDVTTPLAEGDYTAVATVKDPAGNTGKATDNGNVDTQIDQDGDGNTVAITSITDDTGASGSDFITNDNTLVFNGTVDLGDNSTLAVTINGVVYTTANGLVIDVSGNWSIDLTDSELADGTYPVSATVTDLAGNSKTVTQDVVIDTAAPSATITVDNITSDDVLNAQEAAGDVTVTGTVGGDAAIGDTVTMVINGTTYTTTVIALTTGGLGFSLPVAGSDLALDTTFTVTVSGSDDAGNPFTADTVSTHTVDGSASATITVDNITSDDVLNAQEAAGDVTVTGTVGGDAAIGDTVTMVINGTTYTTTVIALTTGGLGFSLPVAGSDLALDTTFTATR</sequence>
<gene>
    <name evidence="4" type="ORF">GCM10025855_38220</name>
</gene>
<dbReference type="InterPro" id="IPR049826">
    <property type="entry name" value="Ig-like_ice"/>
</dbReference>
<dbReference type="InterPro" id="IPR013783">
    <property type="entry name" value="Ig-like_fold"/>
</dbReference>
<evidence type="ECO:0000259" key="2">
    <source>
        <dbReference type="Pfam" id="PF18200"/>
    </source>
</evidence>
<keyword evidence="5" id="KW-1185">Reference proteome</keyword>
<dbReference type="InterPro" id="IPR041339">
    <property type="entry name" value="Ig-like_bac"/>
</dbReference>
<dbReference type="Pfam" id="PF19077">
    <property type="entry name" value="Big_13"/>
    <property type="match status" value="3"/>
</dbReference>
<dbReference type="InterPro" id="IPR018247">
    <property type="entry name" value="EF_Hand_1_Ca_BS"/>
</dbReference>
<dbReference type="NCBIfam" id="NF033510">
    <property type="entry name" value="Ca_tandemer"/>
    <property type="match status" value="5"/>
</dbReference>
<name>A0ABQ6JAN9_9GAMM</name>
<dbReference type="NCBIfam" id="NF012196">
    <property type="entry name" value="Ig_like_ice"/>
    <property type="match status" value="2"/>
</dbReference>
<feature type="compositionally biased region" description="Polar residues" evidence="1">
    <location>
        <begin position="477"/>
        <end position="491"/>
    </location>
</feature>
<dbReference type="RefSeq" id="WP_284307762.1">
    <property type="nucleotide sequence ID" value="NZ_BSUY01000001.1"/>
</dbReference>
<dbReference type="Gene3D" id="2.60.40.1200">
    <property type="match status" value="2"/>
</dbReference>
<protein>
    <recommendedName>
        <fullName evidence="6">Retention module-containing protein</fullName>
    </recommendedName>
</protein>
<dbReference type="Proteomes" id="UP001157046">
    <property type="component" value="Unassembled WGS sequence"/>
</dbReference>
<reference evidence="5" key="1">
    <citation type="journal article" date="2019" name="Int. J. Syst. Evol. Microbiol.">
        <title>The Global Catalogue of Microorganisms (GCM) 10K type strain sequencing project: providing services to taxonomists for standard genome sequencing and annotation.</title>
        <authorList>
            <consortium name="The Broad Institute Genomics Platform"/>
            <consortium name="The Broad Institute Genome Sequencing Center for Infectious Disease"/>
            <person name="Wu L."/>
            <person name="Ma J."/>
        </authorList>
    </citation>
    <scope>NUCLEOTIDE SEQUENCE [LARGE SCALE GENOMIC DNA]</scope>
    <source>
        <strain evidence="5">NBRC 102030</strain>
    </source>
</reference>
<feature type="region of interest" description="Disordered" evidence="1">
    <location>
        <begin position="635"/>
        <end position="654"/>
    </location>
</feature>
<feature type="compositionally biased region" description="Polar residues" evidence="1">
    <location>
        <begin position="638"/>
        <end position="651"/>
    </location>
</feature>
<feature type="region of interest" description="Disordered" evidence="1">
    <location>
        <begin position="94"/>
        <end position="119"/>
    </location>
</feature>
<dbReference type="PANTHER" id="PTHR34677:SF3">
    <property type="entry name" value="BACTERIAL IG-LIKE DOMAIN-CONTAINING PROTEIN"/>
    <property type="match status" value="1"/>
</dbReference>
<feature type="domain" description="Cell-surface Ig-like bacterial" evidence="2">
    <location>
        <begin position="275"/>
        <end position="356"/>
    </location>
</feature>
<dbReference type="InterPro" id="IPR044016">
    <property type="entry name" value="Big_13"/>
</dbReference>
<evidence type="ECO:0000313" key="4">
    <source>
        <dbReference type="EMBL" id="GMA84289.1"/>
    </source>
</evidence>
<evidence type="ECO:0000259" key="3">
    <source>
        <dbReference type="Pfam" id="PF19077"/>
    </source>
</evidence>
<organism evidence="4 5">
    <name type="scientific">Shewanella glacialipiscicola</name>
    <dbReference type="NCBI Taxonomy" id="614069"/>
    <lineage>
        <taxon>Bacteria</taxon>
        <taxon>Pseudomonadati</taxon>
        <taxon>Pseudomonadota</taxon>
        <taxon>Gammaproteobacteria</taxon>
        <taxon>Alteromonadales</taxon>
        <taxon>Shewanellaceae</taxon>
        <taxon>Shewanella</taxon>
    </lineage>
</organism>
<feature type="domain" description="Bacterial Ig-like" evidence="3">
    <location>
        <begin position="475"/>
        <end position="548"/>
    </location>
</feature>
<proteinExistence type="predicted"/>